<proteinExistence type="predicted"/>
<organism evidence="2 3">
    <name type="scientific">Macrostomum lignano</name>
    <dbReference type="NCBI Taxonomy" id="282301"/>
    <lineage>
        <taxon>Eukaryota</taxon>
        <taxon>Metazoa</taxon>
        <taxon>Spiralia</taxon>
        <taxon>Lophotrochozoa</taxon>
        <taxon>Platyhelminthes</taxon>
        <taxon>Rhabditophora</taxon>
        <taxon>Macrostomorpha</taxon>
        <taxon>Macrostomida</taxon>
        <taxon>Macrostomidae</taxon>
        <taxon>Macrostomum</taxon>
    </lineage>
</organism>
<evidence type="ECO:0000256" key="1">
    <source>
        <dbReference type="SAM" id="SignalP"/>
    </source>
</evidence>
<evidence type="ECO:0000313" key="3">
    <source>
        <dbReference type="WBParaSite" id="maker-uti_cns_0001258-snap-gene-1.2-mRNA-1"/>
    </source>
</evidence>
<name>A0A1I8G9L3_9PLAT</name>
<evidence type="ECO:0000313" key="2">
    <source>
        <dbReference type="Proteomes" id="UP000095280"/>
    </source>
</evidence>
<dbReference type="AlphaFoldDB" id="A0A1I8G9L3"/>
<feature type="chain" id="PRO_5009319214" evidence="1">
    <location>
        <begin position="25"/>
        <end position="82"/>
    </location>
</feature>
<dbReference type="WBParaSite" id="maker-uti_cns_0001258-snap-gene-1.2-mRNA-1">
    <property type="protein sequence ID" value="maker-uti_cns_0001258-snap-gene-1.2-mRNA-1"/>
    <property type="gene ID" value="maker-uti_cns_0001258-snap-gene-1.2"/>
</dbReference>
<keyword evidence="2" id="KW-1185">Reference proteome</keyword>
<sequence length="82" mass="8780">MIESSRAILLLLWLLTVAIPQCRSAPSSLRPTRTSRSTGSVDPACKLRSLWLRLISGSSPTRKLCARSCAAFCTESSTAAGI</sequence>
<reference evidence="3" key="1">
    <citation type="submission" date="2016-11" db="UniProtKB">
        <authorList>
            <consortium name="WormBaseParasite"/>
        </authorList>
    </citation>
    <scope>IDENTIFICATION</scope>
</reference>
<protein>
    <submittedName>
        <fullName evidence="3">Secreted protein</fullName>
    </submittedName>
</protein>
<dbReference type="Proteomes" id="UP000095280">
    <property type="component" value="Unplaced"/>
</dbReference>
<keyword evidence="1" id="KW-0732">Signal</keyword>
<accession>A0A1I8G9L3</accession>
<feature type="signal peptide" evidence="1">
    <location>
        <begin position="1"/>
        <end position="24"/>
    </location>
</feature>